<dbReference type="CTD" id="20315888"/>
<name>A0A075A974_OPIVI</name>
<sequence>MPWKFVNIISSRYSRTSRGPTECAAPGRLMFWSLRHSRYRATECAAPGPLMVQSLRYSRCRDKCASS</sequence>
<protein>
    <submittedName>
        <fullName evidence="1">Uncharacterized protein</fullName>
    </submittedName>
</protein>
<keyword evidence="2" id="KW-1185">Reference proteome</keyword>
<organism evidence="1 2">
    <name type="scientific">Opisthorchis viverrini</name>
    <name type="common">Southeast Asian liver fluke</name>
    <dbReference type="NCBI Taxonomy" id="6198"/>
    <lineage>
        <taxon>Eukaryota</taxon>
        <taxon>Metazoa</taxon>
        <taxon>Spiralia</taxon>
        <taxon>Lophotrochozoa</taxon>
        <taxon>Platyhelminthes</taxon>
        <taxon>Trematoda</taxon>
        <taxon>Digenea</taxon>
        <taxon>Opisthorchiida</taxon>
        <taxon>Opisthorchiata</taxon>
        <taxon>Opisthorchiidae</taxon>
        <taxon>Opisthorchis</taxon>
    </lineage>
</organism>
<dbReference type="GeneID" id="20315888"/>
<dbReference type="Proteomes" id="UP000054324">
    <property type="component" value="Unassembled WGS sequence"/>
</dbReference>
<proteinExistence type="predicted"/>
<dbReference type="EMBL" id="KL596636">
    <property type="protein sequence ID" value="KER32275.1"/>
    <property type="molecule type" value="Genomic_DNA"/>
</dbReference>
<accession>A0A075A974</accession>
<dbReference type="RefSeq" id="XP_009164030.1">
    <property type="nucleotide sequence ID" value="XM_009165766.1"/>
</dbReference>
<reference evidence="1 2" key="1">
    <citation type="submission" date="2013-11" db="EMBL/GenBank/DDBJ databases">
        <title>Opisthorchis viverrini - life in the bile duct.</title>
        <authorList>
            <person name="Young N.D."/>
            <person name="Nagarajan N."/>
            <person name="Lin S.J."/>
            <person name="Korhonen P.K."/>
            <person name="Jex A.R."/>
            <person name="Hall R.S."/>
            <person name="Safavi-Hemami H."/>
            <person name="Kaewkong W."/>
            <person name="Bertrand D."/>
            <person name="Gao S."/>
            <person name="Seet Q."/>
            <person name="Wongkham S."/>
            <person name="Teh B.T."/>
            <person name="Wongkham C."/>
            <person name="Intapan P.M."/>
            <person name="Maleewong W."/>
            <person name="Yang X."/>
            <person name="Hu M."/>
            <person name="Wang Z."/>
            <person name="Hofmann A."/>
            <person name="Sternberg P.W."/>
            <person name="Tan P."/>
            <person name="Wang J."/>
            <person name="Gasser R.B."/>
        </authorList>
    </citation>
    <scope>NUCLEOTIDE SEQUENCE [LARGE SCALE GENOMIC DNA]</scope>
</reference>
<evidence type="ECO:0000313" key="2">
    <source>
        <dbReference type="Proteomes" id="UP000054324"/>
    </source>
</evidence>
<dbReference type="AlphaFoldDB" id="A0A075A974"/>
<evidence type="ECO:0000313" key="1">
    <source>
        <dbReference type="EMBL" id="KER32275.1"/>
    </source>
</evidence>
<dbReference type="KEGG" id="ovi:T265_01700"/>
<gene>
    <name evidence="1" type="ORF">T265_01700</name>
</gene>